<name>A0A0G0X1T2_9BACT</name>
<reference evidence="1 2" key="1">
    <citation type="journal article" date="2015" name="Nature">
        <title>rRNA introns, odd ribosomes, and small enigmatic genomes across a large radiation of phyla.</title>
        <authorList>
            <person name="Brown C.T."/>
            <person name="Hug L.A."/>
            <person name="Thomas B.C."/>
            <person name="Sharon I."/>
            <person name="Castelle C.J."/>
            <person name="Singh A."/>
            <person name="Wilkins M.J."/>
            <person name="Williams K.H."/>
            <person name="Banfield J.F."/>
        </authorList>
    </citation>
    <scope>NUCLEOTIDE SEQUENCE [LARGE SCALE GENOMIC DNA]</scope>
</reference>
<organism evidence="1 2">
    <name type="scientific">Candidatus Woesebacteria bacterium GW2011_GWA1_41_7</name>
    <dbReference type="NCBI Taxonomy" id="1618556"/>
    <lineage>
        <taxon>Bacteria</taxon>
        <taxon>Candidatus Woeseibacteriota</taxon>
    </lineage>
</organism>
<dbReference type="Proteomes" id="UP000033969">
    <property type="component" value="Unassembled WGS sequence"/>
</dbReference>
<dbReference type="EMBL" id="LCBU01000008">
    <property type="protein sequence ID" value="KKS18377.1"/>
    <property type="molecule type" value="Genomic_DNA"/>
</dbReference>
<sequence>MTYIESPTKTIERFIPSWRHTQKDRLNQEIISAFNETHRHPDKYKFKFNNEKLVDYLTDTEINIDSSTYLGKKDAELLNVLTSWVSENESGTAIWISPAYESAYPCNKITMYKIEADSPNEKTTSNITVLFDSPKNHTLQIAAKLNPSFDDIKDPETLRNKLFVVDEDFNLAGLLELVGEKNSEIPTPSNQLVDYFVGLIQSGMDAEFVAQQMDQKGIVGSFSVSCGGLESSSSLEKNSLTINLTGQEDRYGSLSFTCPKCGTTNIRPFGRLLQNCMHCGGDVRC</sequence>
<proteinExistence type="predicted"/>
<dbReference type="AlphaFoldDB" id="A0A0G0X1T2"/>
<gene>
    <name evidence="1" type="ORF">UU74_C0008G0013</name>
</gene>
<evidence type="ECO:0000313" key="2">
    <source>
        <dbReference type="Proteomes" id="UP000033969"/>
    </source>
</evidence>
<comment type="caution">
    <text evidence="1">The sequence shown here is derived from an EMBL/GenBank/DDBJ whole genome shotgun (WGS) entry which is preliminary data.</text>
</comment>
<protein>
    <submittedName>
        <fullName evidence="1">Uncharacterized protein</fullName>
    </submittedName>
</protein>
<accession>A0A0G0X1T2</accession>
<evidence type="ECO:0000313" key="1">
    <source>
        <dbReference type="EMBL" id="KKS18377.1"/>
    </source>
</evidence>